<evidence type="ECO:0000256" key="5">
    <source>
        <dbReference type="ARBA" id="ARBA00022723"/>
    </source>
</evidence>
<dbReference type="GO" id="GO:0009360">
    <property type="term" value="C:DNA polymerase III complex"/>
    <property type="evidence" value="ECO:0007669"/>
    <property type="project" value="InterPro"/>
</dbReference>
<evidence type="ECO:0000313" key="14">
    <source>
        <dbReference type="Proteomes" id="UP000178946"/>
    </source>
</evidence>
<dbReference type="FunFam" id="3.40.50.300:FF:000014">
    <property type="entry name" value="DNA polymerase III subunit gamma/tau"/>
    <property type="match status" value="1"/>
</dbReference>
<dbReference type="GO" id="GO:0003677">
    <property type="term" value="F:DNA binding"/>
    <property type="evidence" value="ECO:0007669"/>
    <property type="project" value="InterPro"/>
</dbReference>
<dbReference type="GO" id="GO:0006261">
    <property type="term" value="P:DNA-templated DNA replication"/>
    <property type="evidence" value="ECO:0007669"/>
    <property type="project" value="TreeGrafter"/>
</dbReference>
<dbReference type="InterPro" id="IPR003593">
    <property type="entry name" value="AAA+_ATPase"/>
</dbReference>
<evidence type="ECO:0000256" key="2">
    <source>
        <dbReference type="ARBA" id="ARBA00022679"/>
    </source>
</evidence>
<dbReference type="CDD" id="cd00009">
    <property type="entry name" value="AAA"/>
    <property type="match status" value="1"/>
</dbReference>
<keyword evidence="3 11" id="KW-0548">Nucleotidyltransferase</keyword>
<dbReference type="NCBIfam" id="TIGR02397">
    <property type="entry name" value="dnaX_nterm"/>
    <property type="match status" value="1"/>
</dbReference>
<dbReference type="SUPFAM" id="SSF48019">
    <property type="entry name" value="post-AAA+ oligomerization domain-like"/>
    <property type="match status" value="1"/>
</dbReference>
<comment type="similarity">
    <text evidence="1 11">Belongs to the DnaX/STICHEL family.</text>
</comment>
<dbReference type="Gene3D" id="3.40.50.300">
    <property type="entry name" value="P-loop containing nucleotide triphosphate hydrolases"/>
    <property type="match status" value="1"/>
</dbReference>
<evidence type="ECO:0000256" key="6">
    <source>
        <dbReference type="ARBA" id="ARBA00022741"/>
    </source>
</evidence>
<evidence type="ECO:0000256" key="3">
    <source>
        <dbReference type="ARBA" id="ARBA00022695"/>
    </source>
</evidence>
<dbReference type="Proteomes" id="UP000178946">
    <property type="component" value="Unassembled WGS sequence"/>
</dbReference>
<protein>
    <recommendedName>
        <fullName evidence="11">DNA polymerase III subunit gamma/tau</fullName>
        <ecNumber evidence="11">2.7.7.7</ecNumber>
    </recommendedName>
</protein>
<dbReference type="GO" id="GO:0046872">
    <property type="term" value="F:metal ion binding"/>
    <property type="evidence" value="ECO:0007669"/>
    <property type="project" value="UniProtKB-KW"/>
</dbReference>
<evidence type="ECO:0000256" key="7">
    <source>
        <dbReference type="ARBA" id="ARBA00022833"/>
    </source>
</evidence>
<dbReference type="InterPro" id="IPR012763">
    <property type="entry name" value="DNA_pol_III_sug/sutau_N"/>
</dbReference>
<dbReference type="PANTHER" id="PTHR11669">
    <property type="entry name" value="REPLICATION FACTOR C / DNA POLYMERASE III GAMMA-TAU SUBUNIT"/>
    <property type="match status" value="1"/>
</dbReference>
<keyword evidence="4 11" id="KW-0235">DNA replication</keyword>
<dbReference type="GO" id="GO:0005524">
    <property type="term" value="F:ATP binding"/>
    <property type="evidence" value="ECO:0007669"/>
    <property type="project" value="UniProtKB-KW"/>
</dbReference>
<keyword evidence="2 11" id="KW-0808">Transferase</keyword>
<organism evidence="13 14">
    <name type="scientific">Candidatus Wolfebacteria bacterium RIFCSPLOWO2_01_FULL_45_19</name>
    <dbReference type="NCBI Taxonomy" id="1802557"/>
    <lineage>
        <taxon>Bacteria</taxon>
        <taxon>Candidatus Wolfeibacteriota</taxon>
    </lineage>
</organism>
<name>A0A1F8DSI0_9BACT</name>
<dbReference type="InterPro" id="IPR045085">
    <property type="entry name" value="HLD_clamp_pol_III_gamma_tau"/>
</dbReference>
<keyword evidence="7" id="KW-0862">Zinc</keyword>
<gene>
    <name evidence="11" type="primary">dnaX</name>
    <name evidence="13" type="ORF">A3A20_03165</name>
</gene>
<dbReference type="Gene3D" id="1.10.8.60">
    <property type="match status" value="1"/>
</dbReference>
<dbReference type="Pfam" id="PF12169">
    <property type="entry name" value="DNA_pol3_gamma3"/>
    <property type="match status" value="1"/>
</dbReference>
<evidence type="ECO:0000256" key="11">
    <source>
        <dbReference type="RuleBase" id="RU364063"/>
    </source>
</evidence>
<dbReference type="STRING" id="1802557.A3A20_03165"/>
<dbReference type="CDD" id="cd18137">
    <property type="entry name" value="HLD_clamp_pol_III_gamma_tau"/>
    <property type="match status" value="1"/>
</dbReference>
<keyword evidence="8 11" id="KW-0067">ATP-binding</keyword>
<evidence type="ECO:0000256" key="1">
    <source>
        <dbReference type="ARBA" id="ARBA00006360"/>
    </source>
</evidence>
<feature type="domain" description="AAA+ ATPase" evidence="12">
    <location>
        <begin position="36"/>
        <end position="185"/>
    </location>
</feature>
<evidence type="ECO:0000256" key="8">
    <source>
        <dbReference type="ARBA" id="ARBA00022840"/>
    </source>
</evidence>
<dbReference type="EC" id="2.7.7.7" evidence="11"/>
<dbReference type="InterPro" id="IPR050238">
    <property type="entry name" value="DNA_Rep/Repair_Clamp_Loader"/>
</dbReference>
<dbReference type="AlphaFoldDB" id="A0A1F8DSI0"/>
<dbReference type="InterPro" id="IPR027417">
    <property type="entry name" value="P-loop_NTPase"/>
</dbReference>
<dbReference type="InterPro" id="IPR022754">
    <property type="entry name" value="DNA_pol_III_gamma-3"/>
</dbReference>
<dbReference type="InterPro" id="IPR008921">
    <property type="entry name" value="DNA_pol3_clamp-load_cplx_C"/>
</dbReference>
<evidence type="ECO:0000256" key="10">
    <source>
        <dbReference type="ARBA" id="ARBA00049244"/>
    </source>
</evidence>
<dbReference type="EMBL" id="MGIR01000008">
    <property type="protein sequence ID" value="OGM90785.1"/>
    <property type="molecule type" value="Genomic_DNA"/>
</dbReference>
<evidence type="ECO:0000256" key="4">
    <source>
        <dbReference type="ARBA" id="ARBA00022705"/>
    </source>
</evidence>
<sequence>MRLALYRKYRPRRFEDLVGQEATVEILQNAARLDRIAHAYLFYGARGTGKTTAARLVAKVANCETRQTNVAFKKTGEPCNNCRPCKEIDAGQALDLVEIDAASNRGIDEIRNIRESVNLAPTSYPYKTFVIDEVHMLTRDAFNALLKTLEEPPSHVIFILATTEYEKLPPTIVSRTQKFHFKRLPLQKIIQKISAIAVAEKIDAEPQALEFIAAAGEGSFRDAESLLDQLSASGDKLSVDLIERNLGRIGYAKVTSFAELILSGNLQTSLAHLSDIYDNGYNLVQFNKELIHYLRKVLALKFDPSLAATFQNELTSEELKALKKHAAIIDEKRHIALLKSLIRAYGEMRYSPFAIVPLEIAIVENLF</sequence>
<evidence type="ECO:0000313" key="13">
    <source>
        <dbReference type="EMBL" id="OGM90785.1"/>
    </source>
</evidence>
<comment type="caution">
    <text evidence="13">The sequence shown here is derived from an EMBL/GenBank/DDBJ whole genome shotgun (WGS) entry which is preliminary data.</text>
</comment>
<keyword evidence="9 11" id="KW-0239">DNA-directed DNA polymerase</keyword>
<dbReference type="Gene3D" id="1.20.272.10">
    <property type="match status" value="1"/>
</dbReference>
<proteinExistence type="inferred from homology"/>
<reference evidence="13 14" key="1">
    <citation type="journal article" date="2016" name="Nat. Commun.">
        <title>Thousands of microbial genomes shed light on interconnected biogeochemical processes in an aquifer system.</title>
        <authorList>
            <person name="Anantharaman K."/>
            <person name="Brown C.T."/>
            <person name="Hug L.A."/>
            <person name="Sharon I."/>
            <person name="Castelle C.J."/>
            <person name="Probst A.J."/>
            <person name="Thomas B.C."/>
            <person name="Singh A."/>
            <person name="Wilkins M.J."/>
            <person name="Karaoz U."/>
            <person name="Brodie E.L."/>
            <person name="Williams K.H."/>
            <person name="Hubbard S.S."/>
            <person name="Banfield J.F."/>
        </authorList>
    </citation>
    <scope>NUCLEOTIDE SEQUENCE [LARGE SCALE GENOMIC DNA]</scope>
</reference>
<comment type="subunit">
    <text evidence="11">DNA polymerase III contains a core (composed of alpha, epsilon and theta chains) that associates with a tau subunit. This core dimerizes to form the POLIII' complex. PolIII' associates with the gamma complex (composed of gamma, delta, delta', psi and chi chains) and with the beta chain to form the complete DNA polymerase III complex.</text>
</comment>
<keyword evidence="5" id="KW-0479">Metal-binding</keyword>
<dbReference type="NCBIfam" id="NF004046">
    <property type="entry name" value="PRK05563.1"/>
    <property type="match status" value="1"/>
</dbReference>
<dbReference type="Pfam" id="PF22608">
    <property type="entry name" value="DNAX_ATPase_lid"/>
    <property type="match status" value="1"/>
</dbReference>
<dbReference type="SUPFAM" id="SSF52540">
    <property type="entry name" value="P-loop containing nucleoside triphosphate hydrolases"/>
    <property type="match status" value="1"/>
</dbReference>
<keyword evidence="6 11" id="KW-0547">Nucleotide-binding</keyword>
<dbReference type="GO" id="GO:0003887">
    <property type="term" value="F:DNA-directed DNA polymerase activity"/>
    <property type="evidence" value="ECO:0007669"/>
    <property type="project" value="UniProtKB-KW"/>
</dbReference>
<dbReference type="Pfam" id="PF13177">
    <property type="entry name" value="DNA_pol3_delta2"/>
    <property type="match status" value="1"/>
</dbReference>
<dbReference type="PANTHER" id="PTHR11669:SF0">
    <property type="entry name" value="PROTEIN STICHEL-LIKE 2"/>
    <property type="match status" value="1"/>
</dbReference>
<dbReference type="FunFam" id="1.10.8.60:FF:000013">
    <property type="entry name" value="DNA polymerase III subunit gamma/tau"/>
    <property type="match status" value="1"/>
</dbReference>
<dbReference type="SMART" id="SM00382">
    <property type="entry name" value="AAA"/>
    <property type="match status" value="1"/>
</dbReference>
<comment type="function">
    <text evidence="11">DNA polymerase III is a complex, multichain enzyme responsible for most of the replicative synthesis in bacteria. This DNA polymerase also exhibits 3' to 5' exonuclease activity.</text>
</comment>
<evidence type="ECO:0000256" key="9">
    <source>
        <dbReference type="ARBA" id="ARBA00022932"/>
    </source>
</evidence>
<accession>A0A1F8DSI0</accession>
<comment type="catalytic activity">
    <reaction evidence="10 11">
        <text>DNA(n) + a 2'-deoxyribonucleoside 5'-triphosphate = DNA(n+1) + diphosphate</text>
        <dbReference type="Rhea" id="RHEA:22508"/>
        <dbReference type="Rhea" id="RHEA-COMP:17339"/>
        <dbReference type="Rhea" id="RHEA-COMP:17340"/>
        <dbReference type="ChEBI" id="CHEBI:33019"/>
        <dbReference type="ChEBI" id="CHEBI:61560"/>
        <dbReference type="ChEBI" id="CHEBI:173112"/>
        <dbReference type="EC" id="2.7.7.7"/>
    </reaction>
</comment>
<evidence type="ECO:0000259" key="12">
    <source>
        <dbReference type="SMART" id="SM00382"/>
    </source>
</evidence>